<proteinExistence type="predicted"/>
<reference evidence="1 2" key="1">
    <citation type="submission" date="2013-06" db="EMBL/GenBank/DDBJ databases">
        <title>The Genome Sequence of Acinetobacter sp. NIPH 2036.</title>
        <authorList>
            <consortium name="The Broad Institute Genome Sequencing Platform"/>
            <consortium name="The Broad Institute Genome Sequencing Center for Infectious Disease"/>
            <person name="Cerqueira G."/>
            <person name="Feldgarden M."/>
            <person name="Courvalin P."/>
            <person name="Perichon B."/>
            <person name="Grillot-Courvalin C."/>
            <person name="Clermont D."/>
            <person name="Rocha E."/>
            <person name="Yoon E.-J."/>
            <person name="Nemec A."/>
            <person name="Young S.K."/>
            <person name="Zeng Q."/>
            <person name="Gargeya S."/>
            <person name="Fitzgerald M."/>
            <person name="Abouelleil A."/>
            <person name="Alvarado L."/>
            <person name="Berlin A.M."/>
            <person name="Chapman S.B."/>
            <person name="Dewar J."/>
            <person name="Goldberg J."/>
            <person name="Griggs A."/>
            <person name="Gujja S."/>
            <person name="Hansen M."/>
            <person name="Howarth C."/>
            <person name="Imamovic A."/>
            <person name="Larimer J."/>
            <person name="McCowan C."/>
            <person name="Murphy C."/>
            <person name="Pearson M."/>
            <person name="Priest M."/>
            <person name="Roberts A."/>
            <person name="Saif S."/>
            <person name="Shea T."/>
            <person name="Sykes S."/>
            <person name="Wortman J."/>
            <person name="Nusbaum C."/>
            <person name="Birren B."/>
        </authorList>
    </citation>
    <scope>NUCLEOTIDE SEQUENCE [LARGE SCALE GENOMIC DNA]</scope>
    <source>
        <strain evidence="1 2">NIPH 2036</strain>
    </source>
</reference>
<dbReference type="PATRIC" id="fig|1217696.3.peg.605"/>
<protein>
    <submittedName>
        <fullName evidence="1">Uncharacterized protein</fullName>
    </submittedName>
</protein>
<comment type="caution">
    <text evidence="1">The sequence shown here is derived from an EMBL/GenBank/DDBJ whole genome shotgun (WGS) entry which is preliminary data.</text>
</comment>
<name>S3TMX3_9GAMM</name>
<sequence>MQKLWLGIDEEFFQRVFAYLKSKFEVKFSALNATQKNTGKYIYHESIVALESVHEVLRKIENGSAPTREDYEEALKQNNDGRQKEIIDFYKKLALLNDSEFDAFEHFRRFYYFDSVISSYSVFLDQYVNPDFNEDKYPRIDRNNNLGKITTNDKLSRMVGAWDKKNFNANMVFQFIEGYQAWLSLPPPSAEIVKDRYHSIRETINQQNDLYKKLLRDYEELNTNVNKIGISVVDIVLPYSLGDGDHSELLSTQQLVGFINWLEYAFSRDQGLLFIVNHAYARSNNYFVLSYLFLYNAKIHKNSTALSILIKESIYRFFKGNDEQVKVINREGMIKKLYPNETFTGVLSSKKEKEAFRDKFLKYFLSSIFLINFEKDEDLEYLEASRNLTLNNYRFYKEKILNDAHVAEYKFAASEEEKEKKPRITHLSQLVGRRIEKDKFFGNKELPKDAISQLQLMKFLYMQQGIEKMSERTINDLMRVESFLMRLMYLPVYEFSKTYTQRDFYPTPAFAKLSLLFQQFLLILEMRCFENEKVLPKKLISKAISFIDCFSYYLEKNYKIHEIANLKKDLERYKNGRLRSMIQEERIALRKCSKKAESIQEYLIKVLDKDAVILRFIFKCGNFEQHEANKFDEMFRDYTNNLKRRYTEGFRLEGYVGAYIPHGYEHYIDATLIFQNDKNTDNNIRYLKASVAQYWRNYVENKGKQIQEYKKRQKNSKLQSDANPFSCFENQQLIARSIEIVKTEAVLNQSYVEIFQGQKKLQKLFIEKISLYYAYSPMILVVPDDYELLPRKNCLILGRVRSAHPKKDNQPVSSSPDEIEEFVEKEITSELMSDDSSG</sequence>
<dbReference type="HOGENOM" id="CLU_339098_0_0_6"/>
<evidence type="ECO:0000313" key="2">
    <source>
        <dbReference type="Proteomes" id="UP000014559"/>
    </source>
</evidence>
<accession>S3TMX3</accession>
<dbReference type="GeneID" id="45419072"/>
<evidence type="ECO:0000313" key="1">
    <source>
        <dbReference type="EMBL" id="EPG41054.1"/>
    </source>
</evidence>
<organism evidence="1 2">
    <name type="scientific">Acinetobacter colistiniresistens</name>
    <dbReference type="NCBI Taxonomy" id="280145"/>
    <lineage>
        <taxon>Bacteria</taxon>
        <taxon>Pseudomonadati</taxon>
        <taxon>Pseudomonadota</taxon>
        <taxon>Gammaproteobacteria</taxon>
        <taxon>Moraxellales</taxon>
        <taxon>Moraxellaceae</taxon>
        <taxon>Acinetobacter</taxon>
    </lineage>
</organism>
<dbReference type="RefSeq" id="WP_016651591.1">
    <property type="nucleotide sequence ID" value="NZ_KE340379.1"/>
</dbReference>
<gene>
    <name evidence="1" type="ORF">F907_00617</name>
</gene>
<dbReference type="Proteomes" id="UP000014559">
    <property type="component" value="Unassembled WGS sequence"/>
</dbReference>
<dbReference type="EMBL" id="ATGK01000005">
    <property type="protein sequence ID" value="EPG41054.1"/>
    <property type="molecule type" value="Genomic_DNA"/>
</dbReference>
<dbReference type="AlphaFoldDB" id="S3TMX3"/>